<organism evidence="9 10">
    <name type="scientific">Paenibacillus alginolyticus</name>
    <dbReference type="NCBI Taxonomy" id="59839"/>
    <lineage>
        <taxon>Bacteria</taxon>
        <taxon>Bacillati</taxon>
        <taxon>Bacillota</taxon>
        <taxon>Bacilli</taxon>
        <taxon>Bacillales</taxon>
        <taxon>Paenibacillaceae</taxon>
        <taxon>Paenibacillus</taxon>
    </lineage>
</organism>
<dbReference type="SUPFAM" id="SSF50715">
    <property type="entry name" value="Ribosomal protein L25-like"/>
    <property type="match status" value="1"/>
</dbReference>
<evidence type="ECO:0000259" key="8">
    <source>
        <dbReference type="Pfam" id="PF14693"/>
    </source>
</evidence>
<dbReference type="EMBL" id="JAMDMX010000056">
    <property type="protein sequence ID" value="MCY9694880.1"/>
    <property type="molecule type" value="Genomic_DNA"/>
</dbReference>
<dbReference type="CDD" id="cd00495">
    <property type="entry name" value="Ribosomal_L25_TL5_CTC"/>
    <property type="match status" value="1"/>
</dbReference>
<comment type="similarity">
    <text evidence="5">Belongs to the bacterial ribosomal protein bL25 family. CTC subfamily.</text>
</comment>
<comment type="caution">
    <text evidence="9">The sequence shown here is derived from an EMBL/GenBank/DDBJ whole genome shotgun (WGS) entry which is preliminary data.</text>
</comment>
<reference evidence="9 10" key="1">
    <citation type="submission" date="2022-05" db="EMBL/GenBank/DDBJ databases">
        <title>Genome Sequencing of Bee-Associated Microbes.</title>
        <authorList>
            <person name="Dunlap C."/>
        </authorList>
    </citation>
    <scope>NUCLEOTIDE SEQUENCE [LARGE SCALE GENOMIC DNA]</scope>
    <source>
        <strain evidence="9 10">NRRL B-14421</strain>
    </source>
</reference>
<evidence type="ECO:0000259" key="7">
    <source>
        <dbReference type="Pfam" id="PF01386"/>
    </source>
</evidence>
<protein>
    <recommendedName>
        <fullName evidence="5">Large ribosomal subunit protein bL25</fullName>
    </recommendedName>
    <alternativeName>
        <fullName evidence="5">General stress protein CTC</fullName>
    </alternativeName>
</protein>
<evidence type="ECO:0000256" key="2">
    <source>
        <dbReference type="ARBA" id="ARBA00022884"/>
    </source>
</evidence>
<dbReference type="InterPro" id="IPR020057">
    <property type="entry name" value="Ribosomal_bL25_b-dom"/>
</dbReference>
<dbReference type="Pfam" id="PF01386">
    <property type="entry name" value="Ribosomal_L25p"/>
    <property type="match status" value="1"/>
</dbReference>
<dbReference type="Gene3D" id="2.170.120.20">
    <property type="entry name" value="Ribosomal protein L25, beta domain"/>
    <property type="match status" value="1"/>
</dbReference>
<name>A0ABT4GFB3_9BACL</name>
<dbReference type="NCBIfam" id="TIGR00731">
    <property type="entry name" value="bL25_bact_ctc"/>
    <property type="match status" value="1"/>
</dbReference>
<keyword evidence="4 5" id="KW-0687">Ribonucleoprotein</keyword>
<evidence type="ECO:0000256" key="3">
    <source>
        <dbReference type="ARBA" id="ARBA00022980"/>
    </source>
</evidence>
<dbReference type="InterPro" id="IPR020930">
    <property type="entry name" value="Ribosomal_uL5_bac-type"/>
</dbReference>
<dbReference type="Proteomes" id="UP001527099">
    <property type="component" value="Unassembled WGS sequence"/>
</dbReference>
<dbReference type="InterPro" id="IPR020056">
    <property type="entry name" value="Rbsml_bL25/Gln-tRNA_synth_N"/>
</dbReference>
<comment type="subunit">
    <text evidence="5">Part of the 50S ribosomal subunit; part of the 5S rRNA/L5/L18/L25 subcomplex. Contacts the 5S rRNA. Binds to the 5S rRNA independently of L5 and L18.</text>
</comment>
<feature type="domain" description="Large ribosomal subunit protein bL25 beta" evidence="8">
    <location>
        <begin position="102"/>
        <end position="184"/>
    </location>
</feature>
<dbReference type="InterPro" id="IPR001021">
    <property type="entry name" value="Ribosomal_bL25_long"/>
</dbReference>
<evidence type="ECO:0000313" key="10">
    <source>
        <dbReference type="Proteomes" id="UP001527099"/>
    </source>
</evidence>
<feature type="domain" description="Large ribosomal subunit protein bL25 L25" evidence="7">
    <location>
        <begin position="5"/>
        <end position="93"/>
    </location>
</feature>
<dbReference type="InterPro" id="IPR011035">
    <property type="entry name" value="Ribosomal_bL25/Gln-tRNA_synth"/>
</dbReference>
<keyword evidence="1 5" id="KW-0699">rRNA-binding</keyword>
<dbReference type="RefSeq" id="WP_268616409.1">
    <property type="nucleotide sequence ID" value="NZ_JAMDMX010000056.1"/>
</dbReference>
<accession>A0ABT4GFB3</accession>
<gene>
    <name evidence="5" type="primary">rplY</name>
    <name evidence="5" type="synonym">ctc</name>
    <name evidence="9" type="ORF">M5X19_18510</name>
</gene>
<evidence type="ECO:0000313" key="9">
    <source>
        <dbReference type="EMBL" id="MCY9694880.1"/>
    </source>
</evidence>
<dbReference type="HAMAP" id="MF_01334">
    <property type="entry name" value="Ribosomal_bL25_CTC"/>
    <property type="match status" value="1"/>
</dbReference>
<dbReference type="InterPro" id="IPR029751">
    <property type="entry name" value="Ribosomal_L25_dom"/>
</dbReference>
<keyword evidence="2 5" id="KW-0694">RNA-binding</keyword>
<sequence length="215" mass="23559">MAFSLKAESRKETTKSDIKQLRAKGRVPAVVYGQKVASTVITVDQKELMSLLRQNPHAIIDLDMPDGSGKQPVMINEIQRDKLKRERLLHIDFHQINMDEPVKTVVTLEFIGEAEGAKEGGIVQIQMHELEIRCLPNQIPSSIKVDISNVGLGDNILVNQLSVPAGIEVKSDSNDLVLTVLAPQKEAPVEEPANNEEKVGQAEVSNEAATEGQPV</sequence>
<dbReference type="PANTHER" id="PTHR33284:SF1">
    <property type="entry name" value="RIBOSOMAL PROTEIN L25_GLN-TRNA SYNTHETASE, ANTI-CODON-BINDING DOMAIN-CONTAINING PROTEIN"/>
    <property type="match status" value="1"/>
</dbReference>
<dbReference type="Pfam" id="PF14693">
    <property type="entry name" value="Ribosomal_TL5_C"/>
    <property type="match status" value="1"/>
</dbReference>
<keyword evidence="10" id="KW-1185">Reference proteome</keyword>
<dbReference type="PANTHER" id="PTHR33284">
    <property type="entry name" value="RIBOSOMAL PROTEIN L25/GLN-TRNA SYNTHETASE, ANTI-CODON-BINDING DOMAIN-CONTAINING PROTEIN"/>
    <property type="match status" value="1"/>
</dbReference>
<dbReference type="InterPro" id="IPR037121">
    <property type="entry name" value="Ribosomal_bL25_C"/>
</dbReference>
<keyword evidence="3 5" id="KW-0689">Ribosomal protein</keyword>
<evidence type="ECO:0000256" key="4">
    <source>
        <dbReference type="ARBA" id="ARBA00023274"/>
    </source>
</evidence>
<evidence type="ECO:0000256" key="1">
    <source>
        <dbReference type="ARBA" id="ARBA00022730"/>
    </source>
</evidence>
<evidence type="ECO:0000256" key="6">
    <source>
        <dbReference type="SAM" id="MobiDB-lite"/>
    </source>
</evidence>
<proteinExistence type="inferred from homology"/>
<comment type="function">
    <text evidence="5">This is one of the proteins that binds to the 5S RNA in the ribosome where it forms part of the central protuberance.</text>
</comment>
<feature type="region of interest" description="Disordered" evidence="6">
    <location>
        <begin position="184"/>
        <end position="215"/>
    </location>
</feature>
<dbReference type="Gene3D" id="2.40.240.10">
    <property type="entry name" value="Ribosomal Protein L25, Chain P"/>
    <property type="match status" value="1"/>
</dbReference>
<dbReference type="GO" id="GO:0005840">
    <property type="term" value="C:ribosome"/>
    <property type="evidence" value="ECO:0007669"/>
    <property type="project" value="UniProtKB-KW"/>
</dbReference>
<evidence type="ECO:0000256" key="5">
    <source>
        <dbReference type="HAMAP-Rule" id="MF_01334"/>
    </source>
</evidence>